<comment type="caution">
    <text evidence="2">The sequence shown here is derived from an EMBL/GenBank/DDBJ whole genome shotgun (WGS) entry which is preliminary data.</text>
</comment>
<evidence type="ECO:0000313" key="3">
    <source>
        <dbReference type="Proteomes" id="UP000263094"/>
    </source>
</evidence>
<dbReference type="Gene3D" id="3.40.50.1820">
    <property type="entry name" value="alpha/beta hydrolase"/>
    <property type="match status" value="1"/>
</dbReference>
<dbReference type="GO" id="GO:0080030">
    <property type="term" value="F:methyl indole-3-acetate esterase activity"/>
    <property type="evidence" value="ECO:0007669"/>
    <property type="project" value="TreeGrafter"/>
</dbReference>
<feature type="domain" description="AB hydrolase-1" evidence="1">
    <location>
        <begin position="10"/>
        <end position="279"/>
    </location>
</feature>
<gene>
    <name evidence="2" type="ORF">DY218_10005</name>
</gene>
<dbReference type="GO" id="GO:0080032">
    <property type="term" value="F:methyl jasmonate esterase activity"/>
    <property type="evidence" value="ECO:0007669"/>
    <property type="project" value="TreeGrafter"/>
</dbReference>
<dbReference type="Proteomes" id="UP000263094">
    <property type="component" value="Unassembled WGS sequence"/>
</dbReference>
<dbReference type="SUPFAM" id="SSF53474">
    <property type="entry name" value="alpha/beta-Hydrolases"/>
    <property type="match status" value="1"/>
</dbReference>
<dbReference type="RefSeq" id="WP_128555581.1">
    <property type="nucleotide sequence ID" value="NZ_QUAK01000054.1"/>
</dbReference>
<dbReference type="AlphaFoldDB" id="A0A372M7F9"/>
<dbReference type="PANTHER" id="PTHR10992">
    <property type="entry name" value="METHYLESTERASE FAMILY MEMBER"/>
    <property type="match status" value="1"/>
</dbReference>
<protein>
    <submittedName>
        <fullName evidence="2">Alpha/beta fold hydrolase</fullName>
    </submittedName>
</protein>
<keyword evidence="2" id="KW-0378">Hydrolase</keyword>
<dbReference type="EMBL" id="QUAK01000054">
    <property type="protein sequence ID" value="RFU86801.1"/>
    <property type="molecule type" value="Genomic_DNA"/>
</dbReference>
<evidence type="ECO:0000313" key="2">
    <source>
        <dbReference type="EMBL" id="RFU86801.1"/>
    </source>
</evidence>
<dbReference type="PANTHER" id="PTHR10992:SF1086">
    <property type="entry name" value="AB HYDROLASE-1 DOMAIN-CONTAINING PROTEIN"/>
    <property type="match status" value="1"/>
</dbReference>
<reference evidence="2 3" key="1">
    <citation type="submission" date="2018-08" db="EMBL/GenBank/DDBJ databases">
        <title>Isolation, diversity and antifungal activity of Actinobacteria from wheat.</title>
        <authorList>
            <person name="Han C."/>
        </authorList>
    </citation>
    <scope>NUCLEOTIDE SEQUENCE [LARGE SCALE GENOMIC DNA]</scope>
    <source>
        <strain evidence="2 3">NEAU-YY421</strain>
    </source>
</reference>
<dbReference type="InterPro" id="IPR029058">
    <property type="entry name" value="AB_hydrolase_fold"/>
</dbReference>
<dbReference type="InterPro" id="IPR000073">
    <property type="entry name" value="AB_hydrolase_1"/>
</dbReference>
<dbReference type="Pfam" id="PF12697">
    <property type="entry name" value="Abhydrolase_6"/>
    <property type="match status" value="1"/>
</dbReference>
<evidence type="ECO:0000259" key="1">
    <source>
        <dbReference type="Pfam" id="PF12697"/>
    </source>
</evidence>
<dbReference type="InterPro" id="IPR045889">
    <property type="entry name" value="MES/HNL"/>
</dbReference>
<dbReference type="OrthoDB" id="3827413at2"/>
<name>A0A372M7F9_9ACTN</name>
<sequence length="285" mass="30123">MPLATTDSPLLLLPGLWHGSWCWSEVVAELAGAGRASVAVDMAGHGLQARREPRWYTRRSYDPEAVATEVSPVADVHLDDAAELLTAQMRLVGGGAPVTVVAHSASGIVLTRVAQETPELLARAVYLTAFMPASGVPPATYNGIPEAGEYRLGPLFTGDPAVTGALRLDLATEDPAYREAFREVMYHDVAPDLADAAMGLLTPDAPVGITLGTTTLTANGFGSVPRTYITCSRDVALRPAVQDRFIAEADAAFPHNPTSVADLPSSHSPFLSMPRELASVLRDLG</sequence>
<proteinExistence type="predicted"/>
<organism evidence="2 3">
    <name type="scientific">Streptomyces triticagri</name>
    <dbReference type="NCBI Taxonomy" id="2293568"/>
    <lineage>
        <taxon>Bacteria</taxon>
        <taxon>Bacillati</taxon>
        <taxon>Actinomycetota</taxon>
        <taxon>Actinomycetes</taxon>
        <taxon>Kitasatosporales</taxon>
        <taxon>Streptomycetaceae</taxon>
        <taxon>Streptomyces</taxon>
    </lineage>
</organism>
<keyword evidence="3" id="KW-1185">Reference proteome</keyword>
<accession>A0A372M7F9</accession>